<dbReference type="EMBL" id="GGEC01091226">
    <property type="protein sequence ID" value="MBX71710.1"/>
    <property type="molecule type" value="Transcribed_RNA"/>
</dbReference>
<evidence type="ECO:0000313" key="1">
    <source>
        <dbReference type="EMBL" id="MBX71710.1"/>
    </source>
</evidence>
<organism evidence="1">
    <name type="scientific">Rhizophora mucronata</name>
    <name type="common">Asiatic mangrove</name>
    <dbReference type="NCBI Taxonomy" id="61149"/>
    <lineage>
        <taxon>Eukaryota</taxon>
        <taxon>Viridiplantae</taxon>
        <taxon>Streptophyta</taxon>
        <taxon>Embryophyta</taxon>
        <taxon>Tracheophyta</taxon>
        <taxon>Spermatophyta</taxon>
        <taxon>Magnoliopsida</taxon>
        <taxon>eudicotyledons</taxon>
        <taxon>Gunneridae</taxon>
        <taxon>Pentapetalae</taxon>
        <taxon>rosids</taxon>
        <taxon>fabids</taxon>
        <taxon>Malpighiales</taxon>
        <taxon>Rhizophoraceae</taxon>
        <taxon>Rhizophora</taxon>
    </lineage>
</organism>
<sequence length="65" mass="7342">MVGYGLGSIQCTITWRCLFKEMVLIVSSEEICSNSVKSLSIYCIIHLRTEFGLYNCLQVCDITSK</sequence>
<name>A0A2P2QXH2_RHIMU</name>
<dbReference type="AlphaFoldDB" id="A0A2P2QXH2"/>
<proteinExistence type="predicted"/>
<protein>
    <submittedName>
        <fullName evidence="1">Uncharacterized protein</fullName>
    </submittedName>
</protein>
<accession>A0A2P2QXH2</accession>
<reference evidence="1" key="1">
    <citation type="submission" date="2018-02" db="EMBL/GenBank/DDBJ databases">
        <title>Rhizophora mucronata_Transcriptome.</title>
        <authorList>
            <person name="Meera S.P."/>
            <person name="Sreeshan A."/>
            <person name="Augustine A."/>
        </authorList>
    </citation>
    <scope>NUCLEOTIDE SEQUENCE</scope>
    <source>
        <tissue evidence="1">Leaf</tissue>
    </source>
</reference>